<dbReference type="Proteomes" id="UP001141806">
    <property type="component" value="Unassembled WGS sequence"/>
</dbReference>
<dbReference type="AlphaFoldDB" id="A0A9Q0H9H5"/>
<proteinExistence type="predicted"/>
<keyword evidence="2" id="KW-1185">Reference proteome</keyword>
<name>A0A9Q0H9H5_9MAGN</name>
<comment type="caution">
    <text evidence="1">The sequence shown here is derived from an EMBL/GenBank/DDBJ whole genome shotgun (WGS) entry which is preliminary data.</text>
</comment>
<evidence type="ECO:0000313" key="2">
    <source>
        <dbReference type="Proteomes" id="UP001141806"/>
    </source>
</evidence>
<evidence type="ECO:0000313" key="1">
    <source>
        <dbReference type="EMBL" id="KAJ4960580.1"/>
    </source>
</evidence>
<protein>
    <submittedName>
        <fullName evidence="1">Uncharacterized protein</fullName>
    </submittedName>
</protein>
<accession>A0A9Q0H9H5</accession>
<dbReference type="EMBL" id="JAMYWD010000009">
    <property type="protein sequence ID" value="KAJ4960580.1"/>
    <property type="molecule type" value="Genomic_DNA"/>
</dbReference>
<reference evidence="1" key="1">
    <citation type="journal article" date="2023" name="Plant J.">
        <title>The genome of the king protea, Protea cynaroides.</title>
        <authorList>
            <person name="Chang J."/>
            <person name="Duong T.A."/>
            <person name="Schoeman C."/>
            <person name="Ma X."/>
            <person name="Roodt D."/>
            <person name="Barker N."/>
            <person name="Li Z."/>
            <person name="Van de Peer Y."/>
            <person name="Mizrachi E."/>
        </authorList>
    </citation>
    <scope>NUCLEOTIDE SEQUENCE</scope>
    <source>
        <tissue evidence="1">Young leaves</tissue>
    </source>
</reference>
<sequence>MRDPYPEPRVSGSAEEARMIRRVTVGDVHPTIRLTPFGPCVRDDDAVTGPIHQSSNDDYWGSVGFAQCVSDTPLLCPKVVELREAITSVAVDLRAKEEQAGSSGFCPKRMRYIPPTTQDNQHLEVVKEEEEEDFKEEVPRPRSLHPIPERVIRRSGEKVFIPNWNVVKGDTALGDV</sequence>
<gene>
    <name evidence="1" type="ORF">NE237_020490</name>
</gene>
<organism evidence="1 2">
    <name type="scientific">Protea cynaroides</name>
    <dbReference type="NCBI Taxonomy" id="273540"/>
    <lineage>
        <taxon>Eukaryota</taxon>
        <taxon>Viridiplantae</taxon>
        <taxon>Streptophyta</taxon>
        <taxon>Embryophyta</taxon>
        <taxon>Tracheophyta</taxon>
        <taxon>Spermatophyta</taxon>
        <taxon>Magnoliopsida</taxon>
        <taxon>Proteales</taxon>
        <taxon>Proteaceae</taxon>
        <taxon>Protea</taxon>
    </lineage>
</organism>